<dbReference type="NCBIfam" id="NF040941">
    <property type="entry name" value="GGGWT_bact"/>
    <property type="match status" value="1"/>
</dbReference>
<reference evidence="1 2" key="1">
    <citation type="journal article" date="2010" name="Environ. Microbiol.">
        <title>Genomic analysis of oceanic cyanobacterial myoviruses compared with T4-like myoviruses from diverse hosts and environments.</title>
        <authorList>
            <person name="Sullivan M.B."/>
            <person name="Huang K.H."/>
            <person name="Ignacio-Espinoza J.C."/>
            <person name="Berlin A.M."/>
            <person name="Kelly L."/>
            <person name="Weigele P.R."/>
            <person name="DeFrancesco A.S."/>
            <person name="Kern S.E."/>
            <person name="Thompson L.R."/>
            <person name="Young S."/>
            <person name="Yandava C."/>
            <person name="Fu R."/>
            <person name="Krastins B."/>
            <person name="Chase M."/>
            <person name="Sarracino D."/>
            <person name="Osburne M.S."/>
            <person name="Henn M.R."/>
            <person name="Chisholm S.W."/>
        </authorList>
    </citation>
    <scope>NUCLEOTIDE SEQUENCE [LARGE SCALE GENOMIC DNA]</scope>
    <source>
        <strain evidence="1">Syn19</strain>
    </source>
</reference>
<dbReference type="OrthoDB" id="7316at10239"/>
<organism evidence="1 2">
    <name type="scientific">Synechococcus phage Syn19</name>
    <dbReference type="NCBI Taxonomy" id="445684"/>
    <lineage>
        <taxon>Viruses</taxon>
        <taxon>Duplodnaviria</taxon>
        <taxon>Heunggongvirae</taxon>
        <taxon>Uroviricota</taxon>
        <taxon>Caudoviricetes</taxon>
        <taxon>Pantevenvirales</taxon>
        <taxon>Kyanoviridae</taxon>
        <taxon>Pontusvirus</taxon>
        <taxon>Pontusvirus syn19</taxon>
    </lineage>
</organism>
<dbReference type="SUPFAM" id="SSF56496">
    <property type="entry name" value="Fibrinogen C-terminal domain-like"/>
    <property type="match status" value="1"/>
</dbReference>
<name>E3SQ06_9CAUD</name>
<gene>
    <name evidence="1" type="ORF">Syn19_041</name>
</gene>
<sequence length="348" mass="37594">MSKLTVSELNGISTSLNQVDIPAGHQLKIDGNLAFDHTGAHTLPSGNTAARPASPPMGAMRFNTDISSFEIYIGSWEIVGGSGNAASALGSFGNPAQNGIDLKESGAADGYYWIRPIGHTNPRYCYVDNTNYDGGWVLVKTIGSNTTNHWDTFESSNLYSATIDGQAASYVPYSGTGYSTTDGRRHDDNFIRDLGSFANGGGETINIRIAQNGAAPLGGPYDTYAGGTSSNWRYASFIRMNNGIHYFSSLNTGGDGRQGDRREGTFSVSHVYPYNWERPGGHDHIRVYSDAYKVFDYHSNPSNIQTSRYGVNRVLYGYTGSNSGRGIYGGSASFTGSNNLNPGYFFIR</sequence>
<keyword evidence="2" id="KW-1185">Reference proteome</keyword>
<protein>
    <recommendedName>
        <fullName evidence="3">Sericin 1-like protein</fullName>
    </recommendedName>
</protein>
<dbReference type="Proteomes" id="UP000006535">
    <property type="component" value="Segment"/>
</dbReference>
<dbReference type="RefSeq" id="YP_004323874.1">
    <property type="nucleotide sequence ID" value="NC_015286.1"/>
</dbReference>
<dbReference type="EMBL" id="GU071106">
    <property type="protein sequence ID" value="ADO99516.1"/>
    <property type="molecule type" value="Genomic_DNA"/>
</dbReference>
<evidence type="ECO:0008006" key="3">
    <source>
        <dbReference type="Google" id="ProtNLM"/>
    </source>
</evidence>
<dbReference type="InterPro" id="IPR036056">
    <property type="entry name" value="Fibrinogen-like_C"/>
</dbReference>
<evidence type="ECO:0000313" key="1">
    <source>
        <dbReference type="EMBL" id="ADO99516.1"/>
    </source>
</evidence>
<dbReference type="KEGG" id="vg:10328528"/>
<accession>E3SQ06</accession>
<evidence type="ECO:0000313" key="2">
    <source>
        <dbReference type="Proteomes" id="UP000006535"/>
    </source>
</evidence>
<dbReference type="GeneID" id="10328528"/>
<proteinExistence type="predicted"/>